<evidence type="ECO:0000313" key="4">
    <source>
        <dbReference type="Proteomes" id="UP000234767"/>
    </source>
</evidence>
<gene>
    <name evidence="3" type="ORF">CYK00_06045</name>
</gene>
<accession>A0A2I1XC83</accession>
<name>A0A2I1XC83_NEISI</name>
<protein>
    <submittedName>
        <fullName evidence="3">Uncharacterized protein</fullName>
    </submittedName>
</protein>
<evidence type="ECO:0000256" key="1">
    <source>
        <dbReference type="SAM" id="Coils"/>
    </source>
</evidence>
<sequence length="252" mass="29489">MKSIIRKTLVWIIVGIAGGLGGFRVFFYDSISEHVKKQDLTIQNISEQFQKNRYKRLTCSEQLKIFLSNSEAYTKNAQEILLIRKKIKEEGKITKRAQDRLSYLDVENKKIQNLNSTEKSQSIISCYQDVLNNYRQIGIELGIINANELYNPLNQTNHNTDIFSENSNETEKDYLQIIANGYFNNDNDTLDTLIQNFETTIETKRKLENLMKNNIEQYENINQNMEIIIENEISKRKNSNLFKKWTKAISIL</sequence>
<comment type="caution">
    <text evidence="3">The sequence shown here is derived from an EMBL/GenBank/DDBJ whole genome shotgun (WGS) entry which is preliminary data.</text>
</comment>
<evidence type="ECO:0000313" key="3">
    <source>
        <dbReference type="EMBL" id="PLA40248.1"/>
    </source>
</evidence>
<evidence type="ECO:0000256" key="2">
    <source>
        <dbReference type="SAM" id="Phobius"/>
    </source>
</evidence>
<keyword evidence="2" id="KW-0472">Membrane</keyword>
<keyword evidence="2" id="KW-0812">Transmembrane</keyword>
<proteinExistence type="predicted"/>
<keyword evidence="2" id="KW-1133">Transmembrane helix</keyword>
<organism evidence="3 4">
    <name type="scientific">Neisseria sicca</name>
    <dbReference type="NCBI Taxonomy" id="490"/>
    <lineage>
        <taxon>Bacteria</taxon>
        <taxon>Pseudomonadati</taxon>
        <taxon>Pseudomonadota</taxon>
        <taxon>Betaproteobacteria</taxon>
        <taxon>Neisseriales</taxon>
        <taxon>Neisseriaceae</taxon>
        <taxon>Neisseria</taxon>
    </lineage>
</organism>
<dbReference type="RefSeq" id="WP_101810264.1">
    <property type="nucleotide sequence ID" value="NZ_PKJO01000006.1"/>
</dbReference>
<feature type="coiled-coil region" evidence="1">
    <location>
        <begin position="204"/>
        <end position="235"/>
    </location>
</feature>
<dbReference type="Proteomes" id="UP000234767">
    <property type="component" value="Unassembled WGS sequence"/>
</dbReference>
<keyword evidence="1" id="KW-0175">Coiled coil</keyword>
<reference evidence="3 4" key="1">
    <citation type="submission" date="2017-12" db="EMBL/GenBank/DDBJ databases">
        <title>Phylogenetic diversity of female urinary microbiome.</title>
        <authorList>
            <person name="Thomas-White K."/>
            <person name="Wolfe A.J."/>
        </authorList>
    </citation>
    <scope>NUCLEOTIDE SEQUENCE [LARGE SCALE GENOMIC DNA]</scope>
    <source>
        <strain evidence="3 4">UMB0321</strain>
    </source>
</reference>
<dbReference type="AlphaFoldDB" id="A0A2I1XC83"/>
<feature type="transmembrane region" description="Helical" evidence="2">
    <location>
        <begin position="9"/>
        <end position="28"/>
    </location>
</feature>
<dbReference type="EMBL" id="PKJO01000006">
    <property type="protein sequence ID" value="PLA40248.1"/>
    <property type="molecule type" value="Genomic_DNA"/>
</dbReference>